<dbReference type="AlphaFoldDB" id="T1L1Z1"/>
<dbReference type="PANTHER" id="PTHR10709:SF2">
    <property type="entry name" value="ACTIN-RELATED PROTEIN 2_3 COMPLEX SUBUNIT"/>
    <property type="match status" value="1"/>
</dbReference>
<dbReference type="InterPro" id="IPR015943">
    <property type="entry name" value="WD40/YVTN_repeat-like_dom_sf"/>
</dbReference>
<reference evidence="12" key="1">
    <citation type="submission" date="2011-08" db="EMBL/GenBank/DDBJ databases">
        <authorList>
            <person name="Rombauts S."/>
        </authorList>
    </citation>
    <scope>NUCLEOTIDE SEQUENCE</scope>
    <source>
        <strain evidence="12">London</strain>
    </source>
</reference>
<evidence type="ECO:0000256" key="1">
    <source>
        <dbReference type="ARBA" id="ARBA00004245"/>
    </source>
</evidence>
<dbReference type="PROSITE" id="PS50294">
    <property type="entry name" value="WD_REPEATS_REGION"/>
    <property type="match status" value="1"/>
</dbReference>
<keyword evidence="6 8" id="KW-0009">Actin-binding</keyword>
<evidence type="ECO:0000256" key="5">
    <source>
        <dbReference type="ARBA" id="ARBA00022737"/>
    </source>
</evidence>
<evidence type="ECO:0000256" key="3">
    <source>
        <dbReference type="ARBA" id="ARBA00022490"/>
    </source>
</evidence>
<reference evidence="11" key="2">
    <citation type="submission" date="2015-06" db="UniProtKB">
        <authorList>
            <consortium name="EnsemblMetazoa"/>
        </authorList>
    </citation>
    <scope>IDENTIFICATION</scope>
</reference>
<dbReference type="OMA" id="YVWEPSP"/>
<dbReference type="KEGG" id="tut:107369426"/>
<comment type="similarity">
    <text evidence="2 8">Belongs to the WD repeat ARPC1 family.</text>
</comment>
<accession>T1L1Z1</accession>
<dbReference type="HOGENOM" id="CLU_034396_1_0_1"/>
<dbReference type="PROSITE" id="PS50082">
    <property type="entry name" value="WD_REPEATS_2"/>
    <property type="match status" value="1"/>
</dbReference>
<name>T1L1Z1_TETUR</name>
<feature type="repeat" description="WD" evidence="9">
    <location>
        <begin position="49"/>
        <end position="85"/>
    </location>
</feature>
<evidence type="ECO:0000256" key="6">
    <source>
        <dbReference type="ARBA" id="ARBA00023203"/>
    </source>
</evidence>
<comment type="function">
    <text evidence="8">Functions as component of the Arp2/3 complex which is involved in regulation of actin polymerization and together with an activating nucleation-promoting factor (NPF) mediates the formation of branched actin networks.</text>
</comment>
<keyword evidence="4 9" id="KW-0853">WD repeat</keyword>
<dbReference type="PIRSF" id="PIRSF038093">
    <property type="entry name" value="ARP2/3_su1"/>
    <property type="match status" value="1"/>
</dbReference>
<dbReference type="InterPro" id="IPR036322">
    <property type="entry name" value="WD40_repeat_dom_sf"/>
</dbReference>
<keyword evidence="12" id="KW-1185">Reference proteome</keyword>
<dbReference type="GO" id="GO:0034314">
    <property type="term" value="P:Arp2/3 complex-mediated actin nucleation"/>
    <property type="evidence" value="ECO:0007669"/>
    <property type="project" value="UniProtKB-UniRule"/>
</dbReference>
<keyword evidence="7 8" id="KW-0206">Cytoskeleton</keyword>
<dbReference type="InterPro" id="IPR001680">
    <property type="entry name" value="WD40_rpt"/>
</dbReference>
<dbReference type="Gene3D" id="2.130.10.10">
    <property type="entry name" value="YVTN repeat-like/Quinoprotein amine dehydrogenase"/>
    <property type="match status" value="1"/>
</dbReference>
<evidence type="ECO:0000313" key="11">
    <source>
        <dbReference type="EnsemblMetazoa" id="tetur32g01350.1"/>
    </source>
</evidence>
<organism evidence="11 12">
    <name type="scientific">Tetranychus urticae</name>
    <name type="common">Two-spotted spider mite</name>
    <dbReference type="NCBI Taxonomy" id="32264"/>
    <lineage>
        <taxon>Eukaryota</taxon>
        <taxon>Metazoa</taxon>
        <taxon>Ecdysozoa</taxon>
        <taxon>Arthropoda</taxon>
        <taxon>Chelicerata</taxon>
        <taxon>Arachnida</taxon>
        <taxon>Acari</taxon>
        <taxon>Acariformes</taxon>
        <taxon>Trombidiformes</taxon>
        <taxon>Prostigmata</taxon>
        <taxon>Eleutherengona</taxon>
        <taxon>Raphignathae</taxon>
        <taxon>Tetranychoidea</taxon>
        <taxon>Tetranychidae</taxon>
        <taxon>Tetranychus</taxon>
    </lineage>
</organism>
<dbReference type="SMART" id="SM00320">
    <property type="entry name" value="WD40"/>
    <property type="match status" value="6"/>
</dbReference>
<dbReference type="GO" id="GO:0005885">
    <property type="term" value="C:Arp2/3 protein complex"/>
    <property type="evidence" value="ECO:0007669"/>
    <property type="project" value="UniProtKB-UniRule"/>
</dbReference>
<comment type="subcellular location">
    <subcellularLocation>
        <location evidence="1">Cytoplasm</location>
        <location evidence="1">Cytoskeleton</location>
    </subcellularLocation>
</comment>
<feature type="domain" description="Anaphase-promoting complex subunit 4-like WD40" evidence="10">
    <location>
        <begin position="104"/>
        <end position="177"/>
    </location>
</feature>
<proteinExistence type="inferred from homology"/>
<evidence type="ECO:0000256" key="4">
    <source>
        <dbReference type="ARBA" id="ARBA00022574"/>
    </source>
</evidence>
<evidence type="ECO:0000256" key="9">
    <source>
        <dbReference type="PROSITE-ProRule" id="PRU00221"/>
    </source>
</evidence>
<dbReference type="InterPro" id="IPR011659">
    <property type="entry name" value="WD40"/>
</dbReference>
<evidence type="ECO:0000256" key="2">
    <source>
        <dbReference type="ARBA" id="ARBA00006260"/>
    </source>
</evidence>
<evidence type="ECO:0000259" key="10">
    <source>
        <dbReference type="Pfam" id="PF12894"/>
    </source>
</evidence>
<evidence type="ECO:0000256" key="8">
    <source>
        <dbReference type="PIRNR" id="PIRNR038093"/>
    </source>
</evidence>
<dbReference type="Proteomes" id="UP000015104">
    <property type="component" value="Unassembled WGS sequence"/>
</dbReference>
<dbReference type="STRING" id="32264.T1L1Z1"/>
<dbReference type="InterPro" id="IPR024977">
    <property type="entry name" value="Apc4-like_WD40_dom"/>
</dbReference>
<dbReference type="OrthoDB" id="406844at2759"/>
<dbReference type="EMBL" id="CAEY01000922">
    <property type="status" value="NOT_ANNOTATED_CDS"/>
    <property type="molecule type" value="Genomic_DNA"/>
</dbReference>
<dbReference type="SUPFAM" id="SSF50978">
    <property type="entry name" value="WD40 repeat-like"/>
    <property type="match status" value="1"/>
</dbReference>
<dbReference type="Pfam" id="PF12894">
    <property type="entry name" value="ANAPC4_WD40"/>
    <property type="match status" value="1"/>
</dbReference>
<dbReference type="EnsemblMetazoa" id="tetur32g01350.1">
    <property type="protein sequence ID" value="tetur32g01350.1"/>
    <property type="gene ID" value="tetur32g01350"/>
</dbReference>
<dbReference type="eggNOG" id="KOG1523">
    <property type="taxonomic scope" value="Eukaryota"/>
</dbReference>
<dbReference type="PANTHER" id="PTHR10709">
    <property type="entry name" value="ACTIN-RELATED PROTEIN 2/3 COMPLEX SUBUNIT 1"/>
    <property type="match status" value="1"/>
</dbReference>
<keyword evidence="3 8" id="KW-0963">Cytoplasm</keyword>
<evidence type="ECO:0000256" key="7">
    <source>
        <dbReference type="ARBA" id="ARBA00023212"/>
    </source>
</evidence>
<dbReference type="Pfam" id="PF07676">
    <property type="entry name" value="PD40"/>
    <property type="match status" value="1"/>
</dbReference>
<gene>
    <name evidence="11" type="primary">107369426</name>
</gene>
<dbReference type="GO" id="GO:0051015">
    <property type="term" value="F:actin filament binding"/>
    <property type="evidence" value="ECO:0007669"/>
    <property type="project" value="TreeGrafter"/>
</dbReference>
<keyword evidence="5" id="KW-0677">Repeat</keyword>
<protein>
    <recommendedName>
        <fullName evidence="8">Actin-related protein 2/3 complex subunit</fullName>
    </recommendedName>
</protein>
<dbReference type="InterPro" id="IPR017383">
    <property type="entry name" value="ARPC1"/>
</dbReference>
<evidence type="ECO:0000313" key="12">
    <source>
        <dbReference type="Proteomes" id="UP000015104"/>
    </source>
</evidence>
<dbReference type="Pfam" id="PF00400">
    <property type="entry name" value="WD40"/>
    <property type="match status" value="1"/>
</dbReference>
<sequence>MTQVNVFTSEPVPCHSFSPDRSKVAISPNNNEVHIFKKDNSKWLQETVLSQHDLRVTSIDWAQKTNKIVSCSADKNAYVWSLDNGVWKPTLVILRIHRAATVVRWSPNADKFAVGSGDRTISVCFFEEANDWWICKHIKKPIKSTVTCLDWHHNNILLACGSTDYRARIFSAYVKEVDSANPEPSEWSSKPTASTGNLIGEWTTGGGGWVHGVAFSPDGSKLAWVSHDSSISVVDAKKNQAFITVKTPDLPYLTLIWSSNRFIIAAGHDCCPMLYKYDENSGKLECLEKLDKSTKKETDGFSAMRKFRELDKFAISLNDNSSSDSISDTIHQNSIREIRAHSLSKSGGVDRISTVGLDGKMVFWDTSRYV</sequence>